<dbReference type="GO" id="GO:0004656">
    <property type="term" value="F:procollagen-proline 4-dioxygenase activity"/>
    <property type="evidence" value="ECO:0007669"/>
    <property type="project" value="TreeGrafter"/>
</dbReference>
<dbReference type="AlphaFoldDB" id="A0A7S4U9E0"/>
<dbReference type="InterPro" id="IPR044862">
    <property type="entry name" value="Pro_4_hyd_alph_FE2OG_OXY"/>
</dbReference>
<name>A0A7S4U9E0_GUITH</name>
<dbReference type="InterPro" id="IPR045054">
    <property type="entry name" value="P4HA-like"/>
</dbReference>
<sequence>MSNGRWLLSMFFMLTAISHACAFLQQHGRACRLSSSASWKAVCVDPPPKGTIWQVFPEGTPDIAPSTATGAIGMWSAHSAVFDLRLGSGKQVQAEEVMSVPGAMLLHDVLSREECAKAIILSEAMGYQEHDLLKNTHAAVTWVADLENVIRPLFLRCKPFLPSILDNLRGGAARQLRGLNARLRCYRYQPDGHQTFRLHRDDSFPMSSLDRHHGDRLVWDVSGGSESSVLTFLLYLSDDFEGGHTSFVPRHKEQQLPVVDGVCMAEEDTELVAVKPRAGSVLVFYQTCSLDGDSEAHPMAPLHEGSRVFPTAGRHSSPKYVIRSDVMYSC</sequence>
<accession>A0A7S4U9E0</accession>
<proteinExistence type="predicted"/>
<evidence type="ECO:0000256" key="6">
    <source>
        <dbReference type="SAM" id="SignalP"/>
    </source>
</evidence>
<gene>
    <name evidence="8" type="ORF">GTHE00462_LOCUS40361</name>
</gene>
<reference evidence="8" key="1">
    <citation type="submission" date="2021-01" db="EMBL/GenBank/DDBJ databases">
        <authorList>
            <person name="Corre E."/>
            <person name="Pelletier E."/>
            <person name="Niang G."/>
            <person name="Scheremetjew M."/>
            <person name="Finn R."/>
            <person name="Kale V."/>
            <person name="Holt S."/>
            <person name="Cochrane G."/>
            <person name="Meng A."/>
            <person name="Brown T."/>
            <person name="Cohen L."/>
        </authorList>
    </citation>
    <scope>NUCLEOTIDE SEQUENCE</scope>
    <source>
        <strain evidence="8">CCMP 2712</strain>
    </source>
</reference>
<dbReference type="SMART" id="SM00702">
    <property type="entry name" value="P4Hc"/>
    <property type="match status" value="1"/>
</dbReference>
<dbReference type="GO" id="GO:0005506">
    <property type="term" value="F:iron ion binding"/>
    <property type="evidence" value="ECO:0007669"/>
    <property type="project" value="InterPro"/>
</dbReference>
<dbReference type="PROSITE" id="PS51471">
    <property type="entry name" value="FE2OG_OXY"/>
    <property type="match status" value="1"/>
</dbReference>
<keyword evidence="4" id="KW-0560">Oxidoreductase</keyword>
<keyword evidence="5" id="KW-0408">Iron</keyword>
<dbReference type="Gene3D" id="2.60.120.620">
    <property type="entry name" value="q2cbj1_9rhob like domain"/>
    <property type="match status" value="1"/>
</dbReference>
<evidence type="ECO:0000313" key="8">
    <source>
        <dbReference type="EMBL" id="CAE2342365.1"/>
    </source>
</evidence>
<keyword evidence="3" id="KW-0223">Dioxygenase</keyword>
<feature type="signal peptide" evidence="6">
    <location>
        <begin position="1"/>
        <end position="22"/>
    </location>
</feature>
<protein>
    <recommendedName>
        <fullName evidence="7">Fe2OG dioxygenase domain-containing protein</fullName>
    </recommendedName>
</protein>
<feature type="chain" id="PRO_5030844186" description="Fe2OG dioxygenase domain-containing protein" evidence="6">
    <location>
        <begin position="23"/>
        <end position="330"/>
    </location>
</feature>
<feature type="domain" description="Fe2OG dioxygenase" evidence="7">
    <location>
        <begin position="178"/>
        <end position="323"/>
    </location>
</feature>
<dbReference type="PANTHER" id="PTHR10869">
    <property type="entry name" value="PROLYL 4-HYDROXYLASE ALPHA SUBUNIT"/>
    <property type="match status" value="1"/>
</dbReference>
<evidence type="ECO:0000256" key="2">
    <source>
        <dbReference type="ARBA" id="ARBA00022723"/>
    </source>
</evidence>
<dbReference type="InterPro" id="IPR005123">
    <property type="entry name" value="Oxoglu/Fe-dep_dioxygenase_dom"/>
</dbReference>
<keyword evidence="6" id="KW-0732">Signal</keyword>
<dbReference type="InterPro" id="IPR006620">
    <property type="entry name" value="Pro_4_hyd_alph"/>
</dbReference>
<organism evidence="8">
    <name type="scientific">Guillardia theta</name>
    <name type="common">Cryptophyte</name>
    <name type="synonym">Cryptomonas phi</name>
    <dbReference type="NCBI Taxonomy" id="55529"/>
    <lineage>
        <taxon>Eukaryota</taxon>
        <taxon>Cryptophyceae</taxon>
        <taxon>Pyrenomonadales</taxon>
        <taxon>Geminigeraceae</taxon>
        <taxon>Guillardia</taxon>
    </lineage>
</organism>
<evidence type="ECO:0000259" key="7">
    <source>
        <dbReference type="PROSITE" id="PS51471"/>
    </source>
</evidence>
<dbReference type="EMBL" id="HBKN01051733">
    <property type="protein sequence ID" value="CAE2342365.1"/>
    <property type="molecule type" value="Transcribed_RNA"/>
</dbReference>
<dbReference type="SUPFAM" id="SSF51197">
    <property type="entry name" value="Clavaminate synthase-like"/>
    <property type="match status" value="1"/>
</dbReference>
<evidence type="ECO:0000256" key="5">
    <source>
        <dbReference type="ARBA" id="ARBA00023004"/>
    </source>
</evidence>
<dbReference type="PANTHER" id="PTHR10869:SF247">
    <property type="entry name" value="FE2OG DIOXYGENASE DOMAIN-CONTAINING PROTEIN"/>
    <property type="match status" value="1"/>
</dbReference>
<keyword evidence="2" id="KW-0479">Metal-binding</keyword>
<evidence type="ECO:0000256" key="1">
    <source>
        <dbReference type="ARBA" id="ARBA00001961"/>
    </source>
</evidence>
<comment type="cofactor">
    <cofactor evidence="1">
        <name>L-ascorbate</name>
        <dbReference type="ChEBI" id="CHEBI:38290"/>
    </cofactor>
</comment>
<evidence type="ECO:0000256" key="4">
    <source>
        <dbReference type="ARBA" id="ARBA00023002"/>
    </source>
</evidence>
<dbReference type="Pfam" id="PF13640">
    <property type="entry name" value="2OG-FeII_Oxy_3"/>
    <property type="match status" value="1"/>
</dbReference>
<dbReference type="GO" id="GO:0005783">
    <property type="term" value="C:endoplasmic reticulum"/>
    <property type="evidence" value="ECO:0007669"/>
    <property type="project" value="TreeGrafter"/>
</dbReference>
<evidence type="ECO:0000256" key="3">
    <source>
        <dbReference type="ARBA" id="ARBA00022964"/>
    </source>
</evidence>
<dbReference type="GO" id="GO:0031418">
    <property type="term" value="F:L-ascorbic acid binding"/>
    <property type="evidence" value="ECO:0007669"/>
    <property type="project" value="InterPro"/>
</dbReference>